<evidence type="ECO:0000313" key="1">
    <source>
        <dbReference type="EMBL" id="KAJ7683189.1"/>
    </source>
</evidence>
<comment type="caution">
    <text evidence="1">The sequence shown here is derived from an EMBL/GenBank/DDBJ whole genome shotgun (WGS) entry which is preliminary data.</text>
</comment>
<accession>A0AAD7D809</accession>
<gene>
    <name evidence="1" type="ORF">B0H17DRAFT_1137880</name>
</gene>
<evidence type="ECO:0000313" key="2">
    <source>
        <dbReference type="Proteomes" id="UP001221757"/>
    </source>
</evidence>
<reference evidence="1" key="1">
    <citation type="submission" date="2023-03" db="EMBL/GenBank/DDBJ databases">
        <title>Massive genome expansion in bonnet fungi (Mycena s.s.) driven by repeated elements and novel gene families across ecological guilds.</title>
        <authorList>
            <consortium name="Lawrence Berkeley National Laboratory"/>
            <person name="Harder C.B."/>
            <person name="Miyauchi S."/>
            <person name="Viragh M."/>
            <person name="Kuo A."/>
            <person name="Thoen E."/>
            <person name="Andreopoulos B."/>
            <person name="Lu D."/>
            <person name="Skrede I."/>
            <person name="Drula E."/>
            <person name="Henrissat B."/>
            <person name="Morin E."/>
            <person name="Kohler A."/>
            <person name="Barry K."/>
            <person name="LaButti K."/>
            <person name="Morin E."/>
            <person name="Salamov A."/>
            <person name="Lipzen A."/>
            <person name="Mereny Z."/>
            <person name="Hegedus B."/>
            <person name="Baldrian P."/>
            <person name="Stursova M."/>
            <person name="Weitz H."/>
            <person name="Taylor A."/>
            <person name="Grigoriev I.V."/>
            <person name="Nagy L.G."/>
            <person name="Martin F."/>
            <person name="Kauserud H."/>
        </authorList>
    </citation>
    <scope>NUCLEOTIDE SEQUENCE</scope>
    <source>
        <strain evidence="1">CBHHK067</strain>
    </source>
</reference>
<dbReference type="EMBL" id="JARKIE010000110">
    <property type="protein sequence ID" value="KAJ7683189.1"/>
    <property type="molecule type" value="Genomic_DNA"/>
</dbReference>
<dbReference type="AlphaFoldDB" id="A0AAD7D809"/>
<keyword evidence="2" id="KW-1185">Reference proteome</keyword>
<organism evidence="1 2">
    <name type="scientific">Mycena rosella</name>
    <name type="common">Pink bonnet</name>
    <name type="synonym">Agaricus rosellus</name>
    <dbReference type="NCBI Taxonomy" id="1033263"/>
    <lineage>
        <taxon>Eukaryota</taxon>
        <taxon>Fungi</taxon>
        <taxon>Dikarya</taxon>
        <taxon>Basidiomycota</taxon>
        <taxon>Agaricomycotina</taxon>
        <taxon>Agaricomycetes</taxon>
        <taxon>Agaricomycetidae</taxon>
        <taxon>Agaricales</taxon>
        <taxon>Marasmiineae</taxon>
        <taxon>Mycenaceae</taxon>
        <taxon>Mycena</taxon>
    </lineage>
</organism>
<sequence length="248" mass="27673">MSPTHLGLLLAAAQAALDRDTERFYPPNAIEIIRKLFLMAHEEATFNILEFHRKAGRAEFFAQMGRLFKRNLPQHLWEIFGVEDIFEESSMNFVATAFADVVAAVREASHKMLSYSESISAVVFTQCPSQILDSSSDSDHLLTSEKHVWSGIHGNPSVQALYKMVGNSFLFALATCLASRALLGSNYTSIEIREPRETSRKVLKAIRWYPLNTTPQARLDLPAVNQADASAFLLLFIGAYATHSQHGL</sequence>
<protein>
    <submittedName>
        <fullName evidence="1">Uncharacterized protein</fullName>
    </submittedName>
</protein>
<name>A0AAD7D809_MYCRO</name>
<dbReference type="Proteomes" id="UP001221757">
    <property type="component" value="Unassembled WGS sequence"/>
</dbReference>
<proteinExistence type="predicted"/>